<feature type="region of interest" description="Disordered" evidence="1">
    <location>
        <begin position="25"/>
        <end position="70"/>
    </location>
</feature>
<reference evidence="3" key="1">
    <citation type="submission" date="2016-05" db="EMBL/GenBank/DDBJ databases">
        <title>Comparative genomics of biotechnologically important yeasts.</title>
        <authorList>
            <consortium name="DOE Joint Genome Institute"/>
            <person name="Riley R."/>
            <person name="Haridas S."/>
            <person name="Wolfe K.H."/>
            <person name="Lopes M.R."/>
            <person name="Hittinger C.T."/>
            <person name="Goker M."/>
            <person name="Salamov A."/>
            <person name="Wisecaver J."/>
            <person name="Long T.M."/>
            <person name="Aerts A.L."/>
            <person name="Barry K."/>
            <person name="Choi C."/>
            <person name="Clum A."/>
            <person name="Coughlan A.Y."/>
            <person name="Deshpande S."/>
            <person name="Douglass A.P."/>
            <person name="Hanson S.J."/>
            <person name="Klenk H.-P."/>
            <person name="Labutti K."/>
            <person name="Lapidus A."/>
            <person name="Lindquist E."/>
            <person name="Lipzen A."/>
            <person name="Meier-Kolthoff J.P."/>
            <person name="Ohm R.A."/>
            <person name="Otillar R.P."/>
            <person name="Pangilinan J."/>
            <person name="Peng Y."/>
            <person name="Rokas A."/>
            <person name="Rosa C.A."/>
            <person name="Scheuner C."/>
            <person name="Sibirny A.A."/>
            <person name="Slot J.C."/>
            <person name="Stielow J.B."/>
            <person name="Sun H."/>
            <person name="Kurtzman C.P."/>
            <person name="Blackwell M."/>
            <person name="Grigoriev I.V."/>
            <person name="Jeffries T.W."/>
        </authorList>
    </citation>
    <scope>NUCLEOTIDE SEQUENCE [LARGE SCALE GENOMIC DNA]</scope>
    <source>
        <strain evidence="3">NRRL Y-12698</strain>
    </source>
</reference>
<organism evidence="2 3">
    <name type="scientific">Babjeviella inositovora NRRL Y-12698</name>
    <dbReference type="NCBI Taxonomy" id="984486"/>
    <lineage>
        <taxon>Eukaryota</taxon>
        <taxon>Fungi</taxon>
        <taxon>Dikarya</taxon>
        <taxon>Ascomycota</taxon>
        <taxon>Saccharomycotina</taxon>
        <taxon>Pichiomycetes</taxon>
        <taxon>Serinales incertae sedis</taxon>
        <taxon>Babjeviella</taxon>
    </lineage>
</organism>
<accession>A0A1E3QN48</accession>
<name>A0A1E3QN48_9ASCO</name>
<feature type="compositionally biased region" description="Basic and acidic residues" evidence="1">
    <location>
        <begin position="54"/>
        <end position="70"/>
    </location>
</feature>
<proteinExistence type="predicted"/>
<keyword evidence="3" id="KW-1185">Reference proteome</keyword>
<dbReference type="RefSeq" id="XP_018983745.1">
    <property type="nucleotide sequence ID" value="XM_019129460.1"/>
</dbReference>
<dbReference type="AlphaFoldDB" id="A0A1E3QN48"/>
<evidence type="ECO:0000256" key="1">
    <source>
        <dbReference type="SAM" id="MobiDB-lite"/>
    </source>
</evidence>
<sequence>MPHPQPQYIVKLQYKPSIVKTRSVTLSYRSSRKRGAPSPVTPDHSSHSLSSESINHDGDSSDIDKGDDNTFLRTHTVPEESLTPESIHRTSELALPTEVKILQELEFKAPVLTTAPANLEWKPDAAFTDLDAAQYPYSSYFVPPRIDAAVLIPKEYAQNHPTRALQAMRENSQYGESTTWAKGFDSVMDLVVSYHDVWRVLQARKKMLVREQRKTLSSRNQTGPDRKRGSMSNQ</sequence>
<evidence type="ECO:0000313" key="2">
    <source>
        <dbReference type="EMBL" id="ODQ78417.1"/>
    </source>
</evidence>
<dbReference type="Proteomes" id="UP000094336">
    <property type="component" value="Unassembled WGS sequence"/>
</dbReference>
<protein>
    <submittedName>
        <fullName evidence="2">Uncharacterized protein</fullName>
    </submittedName>
</protein>
<evidence type="ECO:0000313" key="3">
    <source>
        <dbReference type="Proteomes" id="UP000094336"/>
    </source>
</evidence>
<feature type="region of interest" description="Disordered" evidence="1">
    <location>
        <begin position="210"/>
        <end position="234"/>
    </location>
</feature>
<dbReference type="EMBL" id="KV454435">
    <property type="protein sequence ID" value="ODQ78417.1"/>
    <property type="molecule type" value="Genomic_DNA"/>
</dbReference>
<gene>
    <name evidence="2" type="ORF">BABINDRAFT_162646</name>
</gene>
<dbReference type="GeneID" id="30147313"/>